<name>A0A6C0FC45_9ZZZZ</name>
<evidence type="ECO:0000313" key="1">
    <source>
        <dbReference type="EMBL" id="QHT38183.1"/>
    </source>
</evidence>
<dbReference type="AlphaFoldDB" id="A0A6C0FC45"/>
<accession>A0A6C0FC45</accession>
<dbReference type="EMBL" id="MN738827">
    <property type="protein sequence ID" value="QHT38183.1"/>
    <property type="molecule type" value="Genomic_DNA"/>
</dbReference>
<sequence>MENLDLDVDNYNIKDLEVFFKLPKKPEHTIHDIESKETKIRSQLLNSGHINKRNKRDLIEFLEKAKKRLIDAKCKLDNKHIPTTIPDNYKLDTFNTPLSKVPSEKSENVISRPTKEYIYTQPSEFLPGNLNPLNTRIVTKCLNIDTRYRSNILNTNSSDLTLQLPTRLTKVVSMELASIELPPYFYSISESYGNNHLHIIVNYINYYQPEIMNTKKRTLIIPDGNYTEDDLIAIINFTLNQPAEDGTHGINGLFLDRDGKIVNEMGNIIDASGNIVDQATGVIIEPLQYIVDEHGHIIGENNNDPFNVFSFIEFKLDLKDDGSGSHRVSLGPILNEYLRVQEIVLDFSKTLHGEPDNTSLFTKLGWNLGFTKGLYSGGDFYYSERMIEPGTKYIFLSVEDFNNSSNSNFINVFNDSIMSNDILARISIKGKRFHLLTNNELDIVSEPKMYFGPVDIQRLRVRLIDEHGRTLKMDNTNYSFCLKLKMLYDL</sequence>
<organism evidence="1">
    <name type="scientific">viral metagenome</name>
    <dbReference type="NCBI Taxonomy" id="1070528"/>
    <lineage>
        <taxon>unclassified sequences</taxon>
        <taxon>metagenomes</taxon>
        <taxon>organismal metagenomes</taxon>
    </lineage>
</organism>
<proteinExistence type="predicted"/>
<reference evidence="1" key="1">
    <citation type="journal article" date="2020" name="Nature">
        <title>Giant virus diversity and host interactions through global metagenomics.</title>
        <authorList>
            <person name="Schulz F."/>
            <person name="Roux S."/>
            <person name="Paez-Espino D."/>
            <person name="Jungbluth S."/>
            <person name="Walsh D.A."/>
            <person name="Denef V.J."/>
            <person name="McMahon K.D."/>
            <person name="Konstantinidis K.T."/>
            <person name="Eloe-Fadrosh E.A."/>
            <person name="Kyrpides N.C."/>
            <person name="Woyke T."/>
        </authorList>
    </citation>
    <scope>NUCLEOTIDE SEQUENCE</scope>
    <source>
        <strain evidence="1">GVMAG-S-ERX556049-19</strain>
    </source>
</reference>
<protein>
    <submittedName>
        <fullName evidence="1">Uncharacterized protein</fullName>
    </submittedName>
</protein>